<evidence type="ECO:0000259" key="4">
    <source>
        <dbReference type="PROSITE" id="PS50106"/>
    </source>
</evidence>
<sequence length="1403" mass="150537">MFKCLPFIKGCGTHVECIDKSHASLTSVPDDVLRNYRTLEECKLDANQIKELPSAFFRLEKIRVLSVSDNELTRIPPGIGNFSSLVELDISRNDISELPPSLRFCDSLQVLDASNNSLKTLPDGFSQLRNLRVLNLNDVSLFELPAGFGALKKLQKLELRDNCLNSLPSTFGELTNLEFLDLGGNDLVTVPPSIGALQSLVELWLDDNQMTSLPDEIGNLHALQQMDLSENQLTSLPSTIAGLTSLSDLNLTQNFLDCLPEEISQLSNLTVFKLNRNQLVDLTPGIGKCQNLLEFYLTENYLTSLPNTIGNLTKMFHFNVTKNQLSELPAEIGKCVSLQILSIRDNNLRRIPSEIGNCTQLHVLDLAGNRLDRLPVSLASCPLKALWLVQSQAQPISLQRAVDETSGEEYLTCYLLPQEAEDKDASRNGVATSLSSPGATSKQFKKDLESTNGTLLPTQIPSGSSSIVNLDDSAAADREAEVEDEEEEEKEGGDSRTSGSTRVRFTPEGGAKTSSDVTREYPKTRHPMHLKKSPDGGDVAPKAAAAAAANHVPSLPSAVLDLQTNSNEQNGSRNQPWRFPTSTAPAVRRPSDAQGDISLPIYLHKPDEMKRLEPSAVSDSPRFYTHGTNAHASNRVEVVSDYLGNGSSDLASPVSSGSSGGIDDLLSANVRPPVPHDDDGASPSRQSRSAGGGGASVAFADVSTPKGVVNQRDEEEQAYSSGGEEIDTITKSVVFSNEVIDNEDHSNQKLIRRDTPHYTKRARIHSKNSDVNNEEAVLKLLKKYHDPLVADFFADSSNTENAKSGNSLLMVAAAAAAAAATNSGGSASPDSQTSASTSAPKSEQVTLHITLERAPGGGLGLSIAGGVGSVPFRGLDQGIFVSRLAPGGLAETSGLKVGDKLLEVNGVSMVNVEHQVAVSALRTNATRFKLLLSREVPVLTQVAPADAALPLTSSTLPPLAPPPPPSSSTQPGHAVEPSRSQNLSSSLLNTTSLGRNIPNANLPYLQPAPAAMQLIKCSLHRDWSGLGFSVAGGRGLLGPQSDTATIYISRIVEGGAADKSGKLRVGDQLFKINGVDVRNARHDQVITLLTGAGSNVELEVLRKLPASHNAVAPTITQPSRSPSITDGPQFLRKEDGLEVYRLTLRYKPGRSMGFAICGGSDASSLPFGADKPGVFVCRVQENGEAKQAGLRLGDRLLSVNGRDLRRVTHDEAVSALMPSGVAEESLILEVRRDPLPCGLREMSIPCRSDEPLGLTLLSVRSPTPPPAQSPPPNHGSLEEGVFVSQISPDGQIAKDGRLKPGDRLLVANSDWLMSLEPHDVAEVVQPHEGTLRLTVCDGIDPALSIHQQPAYTTLTCHMIDCDGKSEERVKPFKEVPVPSKSEASPVTPLPSFKDRMRFFEMAR</sequence>
<accession>A0A5K3EPW8</accession>
<protein>
    <submittedName>
        <fullName evidence="5">PDZ domain-containing protein</fullName>
    </submittedName>
</protein>
<dbReference type="GO" id="GO:0014069">
    <property type="term" value="C:postsynaptic density"/>
    <property type="evidence" value="ECO:0007669"/>
    <property type="project" value="TreeGrafter"/>
</dbReference>
<feature type="domain" description="PDZ" evidence="4">
    <location>
        <begin position="1241"/>
        <end position="1335"/>
    </location>
</feature>
<proteinExistence type="predicted"/>
<dbReference type="GO" id="GO:0098968">
    <property type="term" value="P:neurotransmitter receptor transport postsynaptic membrane to endosome"/>
    <property type="evidence" value="ECO:0007669"/>
    <property type="project" value="TreeGrafter"/>
</dbReference>
<feature type="compositionally biased region" description="Acidic residues" evidence="3">
    <location>
        <begin position="480"/>
        <end position="491"/>
    </location>
</feature>
<feature type="compositionally biased region" description="Basic and acidic residues" evidence="3">
    <location>
        <begin position="604"/>
        <end position="613"/>
    </location>
</feature>
<dbReference type="InterPro" id="IPR001478">
    <property type="entry name" value="PDZ"/>
</dbReference>
<feature type="region of interest" description="Disordered" evidence="3">
    <location>
        <begin position="953"/>
        <end position="984"/>
    </location>
</feature>
<feature type="region of interest" description="Disordered" evidence="3">
    <location>
        <begin position="422"/>
        <end position="724"/>
    </location>
</feature>
<dbReference type="GO" id="GO:0098609">
    <property type="term" value="P:cell-cell adhesion"/>
    <property type="evidence" value="ECO:0007669"/>
    <property type="project" value="TreeGrafter"/>
</dbReference>
<dbReference type="InterPro" id="IPR050614">
    <property type="entry name" value="Synaptic_Scaffolding_LAP-MAGUK"/>
</dbReference>
<dbReference type="PANTHER" id="PTHR23119:SF44">
    <property type="entry name" value="PROTEIN LAP4"/>
    <property type="match status" value="1"/>
</dbReference>
<feature type="compositionally biased region" description="Low complexity" evidence="3">
    <location>
        <begin position="646"/>
        <end position="667"/>
    </location>
</feature>
<organism evidence="5">
    <name type="scientific">Mesocestoides corti</name>
    <name type="common">Flatworm</name>
    <dbReference type="NCBI Taxonomy" id="53468"/>
    <lineage>
        <taxon>Eukaryota</taxon>
        <taxon>Metazoa</taxon>
        <taxon>Spiralia</taxon>
        <taxon>Lophotrochozoa</taxon>
        <taxon>Platyhelminthes</taxon>
        <taxon>Cestoda</taxon>
        <taxon>Eucestoda</taxon>
        <taxon>Cyclophyllidea</taxon>
        <taxon>Mesocestoididae</taxon>
        <taxon>Mesocestoides</taxon>
    </lineage>
</organism>
<reference evidence="5" key="1">
    <citation type="submission" date="2019-11" db="UniProtKB">
        <authorList>
            <consortium name="WormBaseParasite"/>
        </authorList>
    </citation>
    <scope>IDENTIFICATION</scope>
</reference>
<dbReference type="SUPFAM" id="SSF50156">
    <property type="entry name" value="PDZ domain-like"/>
    <property type="match status" value="4"/>
</dbReference>
<keyword evidence="2" id="KW-0677">Repeat</keyword>
<dbReference type="SUPFAM" id="SSF52058">
    <property type="entry name" value="L domain-like"/>
    <property type="match status" value="1"/>
</dbReference>
<dbReference type="WBParaSite" id="MCU_002158-RF">
    <property type="protein sequence ID" value="MCU_002158-RF"/>
    <property type="gene ID" value="MCU_002158"/>
</dbReference>
<dbReference type="Pfam" id="PF00595">
    <property type="entry name" value="PDZ"/>
    <property type="match status" value="4"/>
</dbReference>
<feature type="compositionally biased region" description="Pro residues" evidence="3">
    <location>
        <begin position="1262"/>
        <end position="1273"/>
    </location>
</feature>
<dbReference type="SMART" id="SM00369">
    <property type="entry name" value="LRR_TYP"/>
    <property type="match status" value="13"/>
</dbReference>
<feature type="compositionally biased region" description="Polar residues" evidence="3">
    <location>
        <begin position="429"/>
        <end position="442"/>
    </location>
</feature>
<dbReference type="GO" id="GO:0016323">
    <property type="term" value="C:basolateral plasma membrane"/>
    <property type="evidence" value="ECO:0007669"/>
    <property type="project" value="TreeGrafter"/>
</dbReference>
<feature type="domain" description="PDZ" evidence="4">
    <location>
        <begin position="1141"/>
        <end position="1220"/>
    </location>
</feature>
<dbReference type="SMART" id="SM00364">
    <property type="entry name" value="LRR_BAC"/>
    <property type="match status" value="11"/>
</dbReference>
<evidence type="ECO:0000256" key="3">
    <source>
        <dbReference type="SAM" id="MobiDB-lite"/>
    </source>
</evidence>
<dbReference type="GO" id="GO:0045211">
    <property type="term" value="C:postsynaptic membrane"/>
    <property type="evidence" value="ECO:0007669"/>
    <property type="project" value="TreeGrafter"/>
</dbReference>
<dbReference type="Pfam" id="PF00560">
    <property type="entry name" value="LRR_1"/>
    <property type="match status" value="1"/>
</dbReference>
<dbReference type="PROSITE" id="PS51450">
    <property type="entry name" value="LRR"/>
    <property type="match status" value="4"/>
</dbReference>
<feature type="domain" description="PDZ" evidence="4">
    <location>
        <begin position="1016"/>
        <end position="1104"/>
    </location>
</feature>
<name>A0A5K3EPW8_MESCO</name>
<dbReference type="GO" id="GO:0043113">
    <property type="term" value="P:receptor clustering"/>
    <property type="evidence" value="ECO:0007669"/>
    <property type="project" value="TreeGrafter"/>
</dbReference>
<dbReference type="Gene3D" id="2.30.42.10">
    <property type="match status" value="4"/>
</dbReference>
<feature type="region of interest" description="Disordered" evidence="3">
    <location>
        <begin position="1259"/>
        <end position="1278"/>
    </location>
</feature>
<evidence type="ECO:0000256" key="1">
    <source>
        <dbReference type="ARBA" id="ARBA00022614"/>
    </source>
</evidence>
<feature type="region of interest" description="Disordered" evidence="3">
    <location>
        <begin position="822"/>
        <end position="844"/>
    </location>
</feature>
<dbReference type="GO" id="GO:0045197">
    <property type="term" value="P:establishment or maintenance of epithelial cell apical/basal polarity"/>
    <property type="evidence" value="ECO:0007669"/>
    <property type="project" value="TreeGrafter"/>
</dbReference>
<dbReference type="GO" id="GO:0005912">
    <property type="term" value="C:adherens junction"/>
    <property type="evidence" value="ECO:0007669"/>
    <property type="project" value="TreeGrafter"/>
</dbReference>
<dbReference type="InterPro" id="IPR055414">
    <property type="entry name" value="LRR_R13L4/SHOC2-like"/>
</dbReference>
<feature type="compositionally biased region" description="Polar residues" evidence="3">
    <location>
        <begin position="450"/>
        <end position="468"/>
    </location>
</feature>
<dbReference type="GO" id="GO:0019901">
    <property type="term" value="F:protein kinase binding"/>
    <property type="evidence" value="ECO:0007669"/>
    <property type="project" value="TreeGrafter"/>
</dbReference>
<dbReference type="GO" id="GO:0098887">
    <property type="term" value="P:neurotransmitter receptor transport, endosome to postsynaptic membrane"/>
    <property type="evidence" value="ECO:0007669"/>
    <property type="project" value="TreeGrafter"/>
</dbReference>
<dbReference type="InterPro" id="IPR032675">
    <property type="entry name" value="LRR_dom_sf"/>
</dbReference>
<evidence type="ECO:0000313" key="5">
    <source>
        <dbReference type="WBParaSite" id="MCU_002158-RF"/>
    </source>
</evidence>
<dbReference type="PROSITE" id="PS50106">
    <property type="entry name" value="PDZ"/>
    <property type="match status" value="4"/>
</dbReference>
<dbReference type="PANTHER" id="PTHR23119">
    <property type="entry name" value="DISCS LARGE"/>
    <property type="match status" value="1"/>
</dbReference>
<dbReference type="InterPro" id="IPR003591">
    <property type="entry name" value="Leu-rich_rpt_typical-subtyp"/>
</dbReference>
<dbReference type="SMART" id="SM00228">
    <property type="entry name" value="PDZ"/>
    <property type="match status" value="4"/>
</dbReference>
<dbReference type="InterPro" id="IPR036034">
    <property type="entry name" value="PDZ_sf"/>
</dbReference>
<dbReference type="Gene3D" id="3.80.10.10">
    <property type="entry name" value="Ribonuclease Inhibitor"/>
    <property type="match status" value="2"/>
</dbReference>
<dbReference type="InterPro" id="IPR001611">
    <property type="entry name" value="Leu-rich_rpt"/>
</dbReference>
<dbReference type="FunFam" id="3.80.10.10:FF:001164">
    <property type="entry name" value="GH01279p"/>
    <property type="match status" value="1"/>
</dbReference>
<keyword evidence="1" id="KW-0433">Leucine-rich repeat</keyword>
<dbReference type="Pfam" id="PF23598">
    <property type="entry name" value="LRR_14"/>
    <property type="match status" value="1"/>
</dbReference>
<feature type="compositionally biased region" description="Polar residues" evidence="3">
    <location>
        <begin position="562"/>
        <end position="584"/>
    </location>
</feature>
<feature type="domain" description="PDZ" evidence="4">
    <location>
        <begin position="848"/>
        <end position="936"/>
    </location>
</feature>
<evidence type="ECO:0000256" key="2">
    <source>
        <dbReference type="ARBA" id="ARBA00022737"/>
    </source>
</evidence>